<dbReference type="InterPro" id="IPR012171">
    <property type="entry name" value="Fatty_acid_desaturase"/>
</dbReference>
<dbReference type="CDD" id="cd03507">
    <property type="entry name" value="Delta12-FADS-like"/>
    <property type="match status" value="1"/>
</dbReference>
<feature type="transmembrane region" description="Helical" evidence="1">
    <location>
        <begin position="190"/>
        <end position="212"/>
    </location>
</feature>
<comment type="caution">
    <text evidence="3">The sequence shown here is derived from an EMBL/GenBank/DDBJ whole genome shotgun (WGS) entry which is preliminary data.</text>
</comment>
<feature type="domain" description="Fatty acid desaturase" evidence="2">
    <location>
        <begin position="54"/>
        <end position="305"/>
    </location>
</feature>
<organism evidence="3 4">
    <name type="scientific">Aquicoccus porphyridii</name>
    <dbReference type="NCBI Taxonomy" id="1852029"/>
    <lineage>
        <taxon>Bacteria</taxon>
        <taxon>Pseudomonadati</taxon>
        <taxon>Pseudomonadota</taxon>
        <taxon>Alphaproteobacteria</taxon>
        <taxon>Rhodobacterales</taxon>
        <taxon>Paracoccaceae</taxon>
        <taxon>Aquicoccus</taxon>
    </lineage>
</organism>
<sequence>MWRAESGDGDEMNIRQFTRGYTAKHDRRAWGELLGTLLAYGVSIGLAILYAQTWWLVVPLTVLAGLMGVRVYMIQHDCMHRAFFSSRRLNDVVGEVISPISLSPYVATRYNHNLHHAHVGDLDHREAFEIDIMTVEEYRNAPLARRLWYRFYRSPFTLLLVGPFVLYLILRRFPRNGIKTGVQWVILHDAMVAGYFAGIFLVAGWAGIMVLLGSIYVGATFGAVIPYVVHNFEQVYWGRRPEYTFEKGALEGTSVLRFGALFDLLTLNIAYHDLHHLNANIPCYNLKRCFAETGDLLASYEIGFREAISCYRWKLYDERAQRMVGFAAARDGVGEMVNAPAE</sequence>
<feature type="transmembrane region" description="Helical" evidence="1">
    <location>
        <begin position="54"/>
        <end position="73"/>
    </location>
</feature>
<dbReference type="AlphaFoldDB" id="A0A5A9ZT95"/>
<dbReference type="GO" id="GO:0016491">
    <property type="term" value="F:oxidoreductase activity"/>
    <property type="evidence" value="ECO:0007669"/>
    <property type="project" value="InterPro"/>
</dbReference>
<keyword evidence="4" id="KW-1185">Reference proteome</keyword>
<evidence type="ECO:0000259" key="2">
    <source>
        <dbReference type="Pfam" id="PF00487"/>
    </source>
</evidence>
<dbReference type="GO" id="GO:0006629">
    <property type="term" value="P:lipid metabolic process"/>
    <property type="evidence" value="ECO:0007669"/>
    <property type="project" value="InterPro"/>
</dbReference>
<feature type="transmembrane region" description="Helical" evidence="1">
    <location>
        <begin position="151"/>
        <end position="170"/>
    </location>
</feature>
<name>A0A5A9ZT95_9RHOB</name>
<keyword evidence="1" id="KW-1133">Transmembrane helix</keyword>
<dbReference type="Pfam" id="PF00487">
    <property type="entry name" value="FA_desaturase"/>
    <property type="match status" value="1"/>
</dbReference>
<dbReference type="EMBL" id="VINQ01000002">
    <property type="protein sequence ID" value="KAA0920202.1"/>
    <property type="molecule type" value="Genomic_DNA"/>
</dbReference>
<gene>
    <name evidence="3" type="ORF">FLO80_03535</name>
</gene>
<evidence type="ECO:0000313" key="4">
    <source>
        <dbReference type="Proteomes" id="UP000325291"/>
    </source>
</evidence>
<evidence type="ECO:0000256" key="1">
    <source>
        <dbReference type="SAM" id="Phobius"/>
    </source>
</evidence>
<dbReference type="PANTHER" id="PTHR32100">
    <property type="entry name" value="OMEGA-6 FATTY ACID DESATURASE, CHLOROPLASTIC"/>
    <property type="match status" value="1"/>
</dbReference>
<reference evidence="3 4" key="1">
    <citation type="submission" date="2019-07" db="EMBL/GenBank/DDBJ databases">
        <title>Aquicoccus porphyridii gen. nov., sp. nov., isolated from a small marine red alga, Porphyridium marinum.</title>
        <authorList>
            <person name="Liu L."/>
        </authorList>
    </citation>
    <scope>NUCLEOTIDE SEQUENCE [LARGE SCALE GENOMIC DNA]</scope>
    <source>
        <strain evidence="3 4">L1 8-17</strain>
    </source>
</reference>
<keyword evidence="1" id="KW-0472">Membrane</keyword>
<accession>A0A5A9ZT95</accession>
<protein>
    <submittedName>
        <fullName evidence="3">Fatty acid desaturase</fullName>
    </submittedName>
</protein>
<keyword evidence="1" id="KW-0812">Transmembrane</keyword>
<dbReference type="Proteomes" id="UP000325291">
    <property type="component" value="Unassembled WGS sequence"/>
</dbReference>
<evidence type="ECO:0000313" key="3">
    <source>
        <dbReference type="EMBL" id="KAA0920202.1"/>
    </source>
</evidence>
<feature type="transmembrane region" description="Helical" evidence="1">
    <location>
        <begin position="29"/>
        <end position="48"/>
    </location>
</feature>
<dbReference type="InterPro" id="IPR005804">
    <property type="entry name" value="FA_desaturase_dom"/>
</dbReference>
<proteinExistence type="predicted"/>